<dbReference type="AlphaFoldDB" id="A0A1G2R922"/>
<feature type="transmembrane region" description="Helical" evidence="1">
    <location>
        <begin position="240"/>
        <end position="260"/>
    </location>
</feature>
<gene>
    <name evidence="3" type="ORF">A3D59_01105</name>
</gene>
<dbReference type="Proteomes" id="UP000179258">
    <property type="component" value="Unassembled WGS sequence"/>
</dbReference>
<proteinExistence type="predicted"/>
<dbReference type="InterPro" id="IPR001173">
    <property type="entry name" value="Glyco_trans_2-like"/>
</dbReference>
<dbReference type="EMBL" id="MHTX01000008">
    <property type="protein sequence ID" value="OHA68762.1"/>
    <property type="molecule type" value="Genomic_DNA"/>
</dbReference>
<comment type="caution">
    <text evidence="3">The sequence shown here is derived from an EMBL/GenBank/DDBJ whole genome shotgun (WGS) entry which is preliminary data.</text>
</comment>
<dbReference type="SUPFAM" id="SSF53448">
    <property type="entry name" value="Nucleotide-diphospho-sugar transferases"/>
    <property type="match status" value="1"/>
</dbReference>
<feature type="transmembrane region" description="Helical" evidence="1">
    <location>
        <begin position="293"/>
        <end position="312"/>
    </location>
</feature>
<dbReference type="Gene3D" id="3.90.550.10">
    <property type="entry name" value="Spore Coat Polysaccharide Biosynthesis Protein SpsA, Chain A"/>
    <property type="match status" value="1"/>
</dbReference>
<evidence type="ECO:0000313" key="4">
    <source>
        <dbReference type="Proteomes" id="UP000179258"/>
    </source>
</evidence>
<evidence type="ECO:0000256" key="1">
    <source>
        <dbReference type="SAM" id="Phobius"/>
    </source>
</evidence>
<dbReference type="Pfam" id="PF00535">
    <property type="entry name" value="Glycos_transf_2"/>
    <property type="match status" value="1"/>
</dbReference>
<organism evidence="3 4">
    <name type="scientific">Candidatus Wildermuthbacteria bacterium RIFCSPHIGHO2_02_FULL_47_17</name>
    <dbReference type="NCBI Taxonomy" id="1802452"/>
    <lineage>
        <taxon>Bacteria</taxon>
        <taxon>Candidatus Wildermuthiibacteriota</taxon>
    </lineage>
</organism>
<dbReference type="InterPro" id="IPR050834">
    <property type="entry name" value="Glycosyltransf_2"/>
</dbReference>
<accession>A0A1G2R922</accession>
<evidence type="ECO:0000259" key="2">
    <source>
        <dbReference type="Pfam" id="PF00535"/>
    </source>
</evidence>
<reference evidence="3 4" key="1">
    <citation type="journal article" date="2016" name="Nat. Commun.">
        <title>Thousands of microbial genomes shed light on interconnected biogeochemical processes in an aquifer system.</title>
        <authorList>
            <person name="Anantharaman K."/>
            <person name="Brown C.T."/>
            <person name="Hug L.A."/>
            <person name="Sharon I."/>
            <person name="Castelle C.J."/>
            <person name="Probst A.J."/>
            <person name="Thomas B.C."/>
            <person name="Singh A."/>
            <person name="Wilkins M.J."/>
            <person name="Karaoz U."/>
            <person name="Brodie E.L."/>
            <person name="Williams K.H."/>
            <person name="Hubbard S.S."/>
            <person name="Banfield J.F."/>
        </authorList>
    </citation>
    <scope>NUCLEOTIDE SEQUENCE [LARGE SCALE GENOMIC DNA]</scope>
</reference>
<name>A0A1G2R922_9BACT</name>
<dbReference type="PANTHER" id="PTHR43685">
    <property type="entry name" value="GLYCOSYLTRANSFERASE"/>
    <property type="match status" value="1"/>
</dbReference>
<dbReference type="PANTHER" id="PTHR43685:SF3">
    <property type="entry name" value="SLR2126 PROTEIN"/>
    <property type="match status" value="1"/>
</dbReference>
<feature type="transmembrane region" description="Helical" evidence="1">
    <location>
        <begin position="267"/>
        <end position="287"/>
    </location>
</feature>
<evidence type="ECO:0000313" key="3">
    <source>
        <dbReference type="EMBL" id="OHA68762.1"/>
    </source>
</evidence>
<sequence>MTRPLISVIIIDYKKNNPLLIECLEAIGKQTYQNYEVILVTDYPVKLNYPRLVKKSFGHYVGPAQKRDWGAKKAQGEILAFIDDDVYPSRDWLKHLVRHFSDPRVAGVGGPGVTPPGVSWQEEASGWMSASPMGAGPYIYRFLPGKKQFVDDYPSMNLAVRRADFLAVGGYDSNYWPGEDTKLCLDLVHKLTKKIVYDPRVLVYHHRRPLWAPHLRQNGNFGLHRGFFARVLPQTSLRPVYFGPSLLVLGLIYLLFFSWLNPSLTTFSWYLFGGYLLAVAGNSYWIYTRSQSVLQAGLSFPVVLITHLWYGLKFFQGFLFTKKLSR</sequence>
<keyword evidence="1" id="KW-1133">Transmembrane helix</keyword>
<dbReference type="InterPro" id="IPR029044">
    <property type="entry name" value="Nucleotide-diphossugar_trans"/>
</dbReference>
<protein>
    <recommendedName>
        <fullName evidence="2">Glycosyltransferase 2-like domain-containing protein</fullName>
    </recommendedName>
</protein>
<feature type="domain" description="Glycosyltransferase 2-like" evidence="2">
    <location>
        <begin position="7"/>
        <end position="142"/>
    </location>
</feature>
<keyword evidence="1" id="KW-0472">Membrane</keyword>
<keyword evidence="1" id="KW-0812">Transmembrane</keyword>